<sequence>MEQIGGFDPEFWYVINHRYHHLVYRNKDRVKAKEYAHNRNSRSQQGADYTVISGSQLKSQGFNAAMKVPVGGV</sequence>
<accession>A0ABQ0A6X1</accession>
<reference evidence="1 2" key="1">
    <citation type="submission" date="2024-04" db="EMBL/GenBank/DDBJ databases">
        <title>Draft genome sequence of Sessilibacter corallicola NBRC 116591.</title>
        <authorList>
            <person name="Miyakawa T."/>
            <person name="Kusuya Y."/>
            <person name="Miura T."/>
        </authorList>
    </citation>
    <scope>NUCLEOTIDE SEQUENCE [LARGE SCALE GENOMIC DNA]</scope>
    <source>
        <strain evidence="1 2">KU-00831-HH</strain>
    </source>
</reference>
<proteinExistence type="predicted"/>
<comment type="caution">
    <text evidence="1">The sequence shown here is derived from an EMBL/GenBank/DDBJ whole genome shotgun (WGS) entry which is preliminary data.</text>
</comment>
<evidence type="ECO:0000313" key="1">
    <source>
        <dbReference type="EMBL" id="GAA6167407.1"/>
    </source>
</evidence>
<keyword evidence="2" id="KW-1185">Reference proteome</keyword>
<name>A0ABQ0A6X1_9GAMM</name>
<dbReference type="EMBL" id="BAABWN010000003">
    <property type="protein sequence ID" value="GAA6167407.1"/>
    <property type="molecule type" value="Genomic_DNA"/>
</dbReference>
<gene>
    <name evidence="1" type="ORF">NBRC116591_12170</name>
</gene>
<protein>
    <submittedName>
        <fullName evidence="1">Uncharacterized protein</fullName>
    </submittedName>
</protein>
<dbReference type="Proteomes" id="UP001465153">
    <property type="component" value="Unassembled WGS sequence"/>
</dbReference>
<organism evidence="1 2">
    <name type="scientific">Sessilibacter corallicola</name>
    <dbReference type="NCBI Taxonomy" id="2904075"/>
    <lineage>
        <taxon>Bacteria</taxon>
        <taxon>Pseudomonadati</taxon>
        <taxon>Pseudomonadota</taxon>
        <taxon>Gammaproteobacteria</taxon>
        <taxon>Cellvibrionales</taxon>
        <taxon>Cellvibrionaceae</taxon>
        <taxon>Sessilibacter</taxon>
    </lineage>
</organism>
<dbReference type="RefSeq" id="WP_233088565.1">
    <property type="nucleotide sequence ID" value="NZ_BAABWN010000003.1"/>
</dbReference>
<evidence type="ECO:0000313" key="2">
    <source>
        <dbReference type="Proteomes" id="UP001465153"/>
    </source>
</evidence>